<evidence type="ECO:0000313" key="1">
    <source>
        <dbReference type="EMBL" id="KAK9100393.1"/>
    </source>
</evidence>
<comment type="caution">
    <text evidence="1">The sequence shown here is derived from an EMBL/GenBank/DDBJ whole genome shotgun (WGS) entry which is preliminary data.</text>
</comment>
<sequence length="50" mass="5799">MILRKLEGEAFQLQGLCLVIKNTNLMPLMDVQVCKHSLSLFPLFPFHLDR</sequence>
<name>A0AAP0HT51_9MAGN</name>
<protein>
    <submittedName>
        <fullName evidence="1">Uncharacterized protein</fullName>
    </submittedName>
</protein>
<accession>A0AAP0HT51</accession>
<gene>
    <name evidence="1" type="ORF">Scep_023823</name>
</gene>
<keyword evidence="2" id="KW-1185">Reference proteome</keyword>
<proteinExistence type="predicted"/>
<dbReference type="Proteomes" id="UP001419268">
    <property type="component" value="Unassembled WGS sequence"/>
</dbReference>
<dbReference type="EMBL" id="JBBNAG010000010">
    <property type="protein sequence ID" value="KAK9100393.1"/>
    <property type="molecule type" value="Genomic_DNA"/>
</dbReference>
<evidence type="ECO:0000313" key="2">
    <source>
        <dbReference type="Proteomes" id="UP001419268"/>
    </source>
</evidence>
<dbReference type="AlphaFoldDB" id="A0AAP0HT51"/>
<reference evidence="1 2" key="1">
    <citation type="submission" date="2024-01" db="EMBL/GenBank/DDBJ databases">
        <title>Genome assemblies of Stephania.</title>
        <authorList>
            <person name="Yang L."/>
        </authorList>
    </citation>
    <scope>NUCLEOTIDE SEQUENCE [LARGE SCALE GENOMIC DNA]</scope>
    <source>
        <strain evidence="1">JXDWG</strain>
        <tissue evidence="1">Leaf</tissue>
    </source>
</reference>
<organism evidence="1 2">
    <name type="scientific">Stephania cephalantha</name>
    <dbReference type="NCBI Taxonomy" id="152367"/>
    <lineage>
        <taxon>Eukaryota</taxon>
        <taxon>Viridiplantae</taxon>
        <taxon>Streptophyta</taxon>
        <taxon>Embryophyta</taxon>
        <taxon>Tracheophyta</taxon>
        <taxon>Spermatophyta</taxon>
        <taxon>Magnoliopsida</taxon>
        <taxon>Ranunculales</taxon>
        <taxon>Menispermaceae</taxon>
        <taxon>Menispermoideae</taxon>
        <taxon>Cissampelideae</taxon>
        <taxon>Stephania</taxon>
    </lineage>
</organism>